<evidence type="ECO:0000313" key="2">
    <source>
        <dbReference type="Proteomes" id="UP000199561"/>
    </source>
</evidence>
<protein>
    <submittedName>
        <fullName evidence="1">Uncharacterized protein</fullName>
    </submittedName>
</protein>
<accession>A0A1I4KZ91</accession>
<sequence length="42" mass="4774">MSPLSLNRKVRQNQKNDDRLGGILNIMGTASRYRLLEGEELS</sequence>
<organism evidence="1 2">
    <name type="scientific">Nitrosomonas nitrosa</name>
    <dbReference type="NCBI Taxonomy" id="52442"/>
    <lineage>
        <taxon>Bacteria</taxon>
        <taxon>Pseudomonadati</taxon>
        <taxon>Pseudomonadota</taxon>
        <taxon>Betaproteobacteria</taxon>
        <taxon>Nitrosomonadales</taxon>
        <taxon>Nitrosomonadaceae</taxon>
        <taxon>Nitrosomonas</taxon>
    </lineage>
</organism>
<dbReference type="STRING" id="52442.SAMN05421880_101105"/>
<dbReference type="EMBL" id="FOUF01000001">
    <property type="protein sequence ID" value="SFL84060.1"/>
    <property type="molecule type" value="Genomic_DNA"/>
</dbReference>
<evidence type="ECO:0000313" key="1">
    <source>
        <dbReference type="EMBL" id="SFL84060.1"/>
    </source>
</evidence>
<name>A0A1I4KZ91_9PROT</name>
<dbReference type="Proteomes" id="UP000199561">
    <property type="component" value="Unassembled WGS sequence"/>
</dbReference>
<dbReference type="AlphaFoldDB" id="A0A1I4KZ91"/>
<keyword evidence="2" id="KW-1185">Reference proteome</keyword>
<gene>
    <name evidence="1" type="ORF">SAMN05421880_101105</name>
</gene>
<proteinExistence type="predicted"/>
<reference evidence="1 2" key="1">
    <citation type="submission" date="2016-10" db="EMBL/GenBank/DDBJ databases">
        <authorList>
            <person name="de Groot N.N."/>
        </authorList>
    </citation>
    <scope>NUCLEOTIDE SEQUENCE [LARGE SCALE GENOMIC DNA]</scope>
    <source>
        <strain evidence="1 2">Nm146</strain>
    </source>
</reference>